<dbReference type="RefSeq" id="WP_146690892.1">
    <property type="nucleotide sequence ID" value="NZ_LT629750.1"/>
</dbReference>
<keyword evidence="3" id="KW-0805">Transcription regulation</keyword>
<dbReference type="InterPro" id="IPR000847">
    <property type="entry name" value="LysR_HTH_N"/>
</dbReference>
<dbReference type="GO" id="GO:0005829">
    <property type="term" value="C:cytosol"/>
    <property type="evidence" value="ECO:0007669"/>
    <property type="project" value="TreeGrafter"/>
</dbReference>
<evidence type="ECO:0000256" key="1">
    <source>
        <dbReference type="ARBA" id="ARBA00003502"/>
    </source>
</evidence>
<dbReference type="Pfam" id="PF00126">
    <property type="entry name" value="HTH_1"/>
    <property type="match status" value="1"/>
</dbReference>
<keyword evidence="8" id="KW-1185">Reference proteome</keyword>
<reference evidence="8" key="1">
    <citation type="submission" date="2016-10" db="EMBL/GenBank/DDBJ databases">
        <authorList>
            <person name="Varghese N."/>
            <person name="Submissions S."/>
        </authorList>
    </citation>
    <scope>NUCLEOTIDE SEQUENCE [LARGE SCALE GENOMIC DNA]</scope>
    <source>
        <strain evidence="8">GAS369</strain>
    </source>
</reference>
<evidence type="ECO:0000256" key="5">
    <source>
        <dbReference type="ARBA" id="ARBA00023163"/>
    </source>
</evidence>
<dbReference type="FunFam" id="1.10.10.10:FF:000001">
    <property type="entry name" value="LysR family transcriptional regulator"/>
    <property type="match status" value="1"/>
</dbReference>
<evidence type="ECO:0000256" key="4">
    <source>
        <dbReference type="ARBA" id="ARBA00023125"/>
    </source>
</evidence>
<dbReference type="Gene3D" id="3.40.190.290">
    <property type="match status" value="1"/>
</dbReference>
<dbReference type="SUPFAM" id="SSF46785">
    <property type="entry name" value="Winged helix' DNA-binding domain"/>
    <property type="match status" value="1"/>
</dbReference>
<protein>
    <submittedName>
        <fullName evidence="7">LysR family transcriptional regulator, nitrogen assimilation regulatory protein</fullName>
    </submittedName>
</protein>
<dbReference type="PRINTS" id="PR00039">
    <property type="entry name" value="HTHLYSR"/>
</dbReference>
<feature type="domain" description="HTH lysR-type" evidence="6">
    <location>
        <begin position="1"/>
        <end position="58"/>
    </location>
</feature>
<dbReference type="Pfam" id="PF03466">
    <property type="entry name" value="LysR_substrate"/>
    <property type="match status" value="1"/>
</dbReference>
<dbReference type="Gene3D" id="1.10.10.10">
    <property type="entry name" value="Winged helix-like DNA-binding domain superfamily/Winged helix DNA-binding domain"/>
    <property type="match status" value="1"/>
</dbReference>
<organism evidence="7 8">
    <name type="scientific">Bradyrhizobium canariense</name>
    <dbReference type="NCBI Taxonomy" id="255045"/>
    <lineage>
        <taxon>Bacteria</taxon>
        <taxon>Pseudomonadati</taxon>
        <taxon>Pseudomonadota</taxon>
        <taxon>Alphaproteobacteria</taxon>
        <taxon>Hyphomicrobiales</taxon>
        <taxon>Nitrobacteraceae</taxon>
        <taxon>Bradyrhizobium</taxon>
    </lineage>
</organism>
<sequence length="303" mass="34171">MDLRQFRYFIQAARRENFRKASDDLRVAQSALTRQIQHLEQELGFLLFDRVKRGVRLTAAGQRLLDRSQHILGEVDRLKESLQLEAHVPSGPVSLAAPPSIGRLLFNKLAQTFLKSYPKVNLSLLEGWTSNVLGQLRRGELSLAVVTDPPPDPLLEYTRLFTESLYLVGRPDDPRLKKRSLGAGSLGDFPLVMTSKHNRSRQLIEISAAREGAKLDIRLELESPETLRQLLLSGRIYGLLPYSSIFQDAQTRRLGAVPIKGQTMARYLAKSRNEANSVARETLEKITIGELRGLAKRIAIREQ</sequence>
<dbReference type="InterPro" id="IPR036390">
    <property type="entry name" value="WH_DNA-bd_sf"/>
</dbReference>
<evidence type="ECO:0000256" key="2">
    <source>
        <dbReference type="ARBA" id="ARBA00009437"/>
    </source>
</evidence>
<evidence type="ECO:0000256" key="3">
    <source>
        <dbReference type="ARBA" id="ARBA00023015"/>
    </source>
</evidence>
<name>A0A1H2BSW5_9BRAD</name>
<dbReference type="Proteomes" id="UP000243904">
    <property type="component" value="Chromosome I"/>
</dbReference>
<gene>
    <name evidence="7" type="ORF">SAMN05444158_7487</name>
</gene>
<proteinExistence type="inferred from homology"/>
<dbReference type="PROSITE" id="PS50931">
    <property type="entry name" value="HTH_LYSR"/>
    <property type="match status" value="1"/>
</dbReference>
<dbReference type="SUPFAM" id="SSF53850">
    <property type="entry name" value="Periplasmic binding protein-like II"/>
    <property type="match status" value="1"/>
</dbReference>
<dbReference type="PANTHER" id="PTHR30419">
    <property type="entry name" value="HTH-TYPE TRANSCRIPTIONAL REGULATOR YBHD"/>
    <property type="match status" value="1"/>
</dbReference>
<dbReference type="EMBL" id="LT629750">
    <property type="protein sequence ID" value="SDT61147.1"/>
    <property type="molecule type" value="Genomic_DNA"/>
</dbReference>
<dbReference type="InterPro" id="IPR036388">
    <property type="entry name" value="WH-like_DNA-bd_sf"/>
</dbReference>
<dbReference type="PANTHER" id="PTHR30419:SF8">
    <property type="entry name" value="NITROGEN ASSIMILATION TRANSCRIPTIONAL ACTIVATOR-RELATED"/>
    <property type="match status" value="1"/>
</dbReference>
<accession>A0A1H2BSW5</accession>
<comment type="function">
    <text evidence="1">NodD regulates the expression of the nodABCFE genes which encode other nodulation proteins. NodD is also a negative regulator of its own expression. Binds flavonoids as inducers.</text>
</comment>
<keyword evidence="4" id="KW-0238">DNA-binding</keyword>
<evidence type="ECO:0000313" key="8">
    <source>
        <dbReference type="Proteomes" id="UP000243904"/>
    </source>
</evidence>
<dbReference type="InterPro" id="IPR050950">
    <property type="entry name" value="HTH-type_LysR_regulators"/>
</dbReference>
<evidence type="ECO:0000313" key="7">
    <source>
        <dbReference type="EMBL" id="SDT61147.1"/>
    </source>
</evidence>
<comment type="similarity">
    <text evidence="2">Belongs to the LysR transcriptional regulatory family.</text>
</comment>
<keyword evidence="5" id="KW-0804">Transcription</keyword>
<dbReference type="GO" id="GO:0003677">
    <property type="term" value="F:DNA binding"/>
    <property type="evidence" value="ECO:0007669"/>
    <property type="project" value="UniProtKB-KW"/>
</dbReference>
<dbReference type="AlphaFoldDB" id="A0A1H2BSW5"/>
<evidence type="ECO:0000259" key="6">
    <source>
        <dbReference type="PROSITE" id="PS50931"/>
    </source>
</evidence>
<dbReference type="GO" id="GO:0003700">
    <property type="term" value="F:DNA-binding transcription factor activity"/>
    <property type="evidence" value="ECO:0007669"/>
    <property type="project" value="InterPro"/>
</dbReference>
<dbReference type="InterPro" id="IPR005119">
    <property type="entry name" value="LysR_subst-bd"/>
</dbReference>